<organism evidence="2 3">
    <name type="scientific">Phaseolus angularis</name>
    <name type="common">Azuki bean</name>
    <name type="synonym">Vigna angularis</name>
    <dbReference type="NCBI Taxonomy" id="3914"/>
    <lineage>
        <taxon>Eukaryota</taxon>
        <taxon>Viridiplantae</taxon>
        <taxon>Streptophyta</taxon>
        <taxon>Embryophyta</taxon>
        <taxon>Tracheophyta</taxon>
        <taxon>Spermatophyta</taxon>
        <taxon>Magnoliopsida</taxon>
        <taxon>eudicotyledons</taxon>
        <taxon>Gunneridae</taxon>
        <taxon>Pentapetalae</taxon>
        <taxon>rosids</taxon>
        <taxon>fabids</taxon>
        <taxon>Fabales</taxon>
        <taxon>Fabaceae</taxon>
        <taxon>Papilionoideae</taxon>
        <taxon>50 kb inversion clade</taxon>
        <taxon>NPAAA clade</taxon>
        <taxon>indigoferoid/millettioid clade</taxon>
        <taxon>Phaseoleae</taxon>
        <taxon>Vigna</taxon>
    </lineage>
</organism>
<dbReference type="STRING" id="3914.A0A0L9T9R7"/>
<dbReference type="SUPFAM" id="SSF81383">
    <property type="entry name" value="F-box domain"/>
    <property type="match status" value="1"/>
</dbReference>
<sequence>MAESSKAVSLTVEQEQPEAKPPHEGLFLVLTYLPVYEVVLMSQVCTSLRDAVNNDILPWLNVTVEWPLNWRLNDEILFKVASKANGSLKTLTLISCTRVTDDGLQRVVEQNPLINKLRIPGCTGITPEGVLRAVKTLCQKSNCLKTLSINGIYNVQKDHLDMLIMNLRKNQPTEEQQPVYYHERESLARGRNGHYPRVGVANFAFQGVKTAVDASNPEKWKRELVKTYSALNVGYSFQNAVSVTNHTVSNTQIGGALLQTLH</sequence>
<dbReference type="InterPro" id="IPR032675">
    <property type="entry name" value="LRR_dom_sf"/>
</dbReference>
<dbReference type="Proteomes" id="UP000053144">
    <property type="component" value="Unassembled WGS sequence"/>
</dbReference>
<dbReference type="Gramene" id="KOM26839">
    <property type="protein sequence ID" value="KOM26839"/>
    <property type="gene ID" value="LR48_Vigan325s001100"/>
</dbReference>
<dbReference type="GO" id="GO:0005737">
    <property type="term" value="C:cytoplasm"/>
    <property type="evidence" value="ECO:0007669"/>
    <property type="project" value="TreeGrafter"/>
</dbReference>
<dbReference type="PANTHER" id="PTHR13382:SF16">
    <property type="entry name" value="F-BOX PROTEIN SKIP28"/>
    <property type="match status" value="1"/>
</dbReference>
<dbReference type="PANTHER" id="PTHR13382">
    <property type="entry name" value="MITOCHONDRIAL ATP SYNTHASE COUPLING FACTOR B"/>
    <property type="match status" value="1"/>
</dbReference>
<dbReference type="AlphaFoldDB" id="A0A0L9T9R7"/>
<dbReference type="Pfam" id="PF00646">
    <property type="entry name" value="F-box"/>
    <property type="match status" value="1"/>
</dbReference>
<dbReference type="EMBL" id="KQ258345">
    <property type="protein sequence ID" value="KOM26839.1"/>
    <property type="molecule type" value="Genomic_DNA"/>
</dbReference>
<protein>
    <recommendedName>
        <fullName evidence="1">F-box domain-containing protein</fullName>
    </recommendedName>
</protein>
<dbReference type="InterPro" id="IPR036047">
    <property type="entry name" value="F-box-like_dom_sf"/>
</dbReference>
<feature type="domain" description="F-box" evidence="1">
    <location>
        <begin position="22"/>
        <end position="57"/>
    </location>
</feature>
<evidence type="ECO:0000313" key="2">
    <source>
        <dbReference type="EMBL" id="KOM26839.1"/>
    </source>
</evidence>
<dbReference type="InterPro" id="IPR001810">
    <property type="entry name" value="F-box_dom"/>
</dbReference>
<dbReference type="InterPro" id="IPR050648">
    <property type="entry name" value="F-box_LRR-repeat"/>
</dbReference>
<reference evidence="3" key="1">
    <citation type="journal article" date="2015" name="Proc. Natl. Acad. Sci. U.S.A.">
        <title>Genome sequencing of adzuki bean (Vigna angularis) provides insight into high starch and low fat accumulation and domestication.</title>
        <authorList>
            <person name="Yang K."/>
            <person name="Tian Z."/>
            <person name="Chen C."/>
            <person name="Luo L."/>
            <person name="Zhao B."/>
            <person name="Wang Z."/>
            <person name="Yu L."/>
            <person name="Li Y."/>
            <person name="Sun Y."/>
            <person name="Li W."/>
            <person name="Chen Y."/>
            <person name="Li Y."/>
            <person name="Zhang Y."/>
            <person name="Ai D."/>
            <person name="Zhao J."/>
            <person name="Shang C."/>
            <person name="Ma Y."/>
            <person name="Wu B."/>
            <person name="Wang M."/>
            <person name="Gao L."/>
            <person name="Sun D."/>
            <person name="Zhang P."/>
            <person name="Guo F."/>
            <person name="Wang W."/>
            <person name="Li Y."/>
            <person name="Wang J."/>
            <person name="Varshney R.K."/>
            <person name="Wang J."/>
            <person name="Ling H.Q."/>
            <person name="Wan P."/>
        </authorList>
    </citation>
    <scope>NUCLEOTIDE SEQUENCE</scope>
    <source>
        <strain evidence="3">cv. Jingnong 6</strain>
    </source>
</reference>
<dbReference type="Gene3D" id="3.80.10.10">
    <property type="entry name" value="Ribonuclease Inhibitor"/>
    <property type="match status" value="1"/>
</dbReference>
<gene>
    <name evidence="2" type="ORF">LR48_Vigan325s001100</name>
</gene>
<name>A0A0L9T9R7_PHAAN</name>
<proteinExistence type="predicted"/>
<evidence type="ECO:0000313" key="3">
    <source>
        <dbReference type="Proteomes" id="UP000053144"/>
    </source>
</evidence>
<accession>A0A0L9T9R7</accession>
<evidence type="ECO:0000259" key="1">
    <source>
        <dbReference type="Pfam" id="PF00646"/>
    </source>
</evidence>
<dbReference type="SUPFAM" id="SSF52047">
    <property type="entry name" value="RNI-like"/>
    <property type="match status" value="1"/>
</dbReference>